<feature type="non-terminal residue" evidence="2">
    <location>
        <position position="1"/>
    </location>
</feature>
<comment type="caution">
    <text evidence="2">The sequence shown here is derived from an EMBL/GenBank/DDBJ whole genome shotgun (WGS) entry which is preliminary data.</text>
</comment>
<dbReference type="EMBL" id="JACEIK010002782">
    <property type="protein sequence ID" value="MCD9638840.1"/>
    <property type="molecule type" value="Genomic_DNA"/>
</dbReference>
<reference evidence="2 3" key="1">
    <citation type="journal article" date="2021" name="BMC Genomics">
        <title>Datura genome reveals duplications of psychoactive alkaloid biosynthetic genes and high mutation rate following tissue culture.</title>
        <authorList>
            <person name="Rajewski A."/>
            <person name="Carter-House D."/>
            <person name="Stajich J."/>
            <person name="Litt A."/>
        </authorList>
    </citation>
    <scope>NUCLEOTIDE SEQUENCE [LARGE SCALE GENOMIC DNA]</scope>
    <source>
        <strain evidence="2">AR-01</strain>
    </source>
</reference>
<gene>
    <name evidence="2" type="ORF">HAX54_023000</name>
</gene>
<keyword evidence="3" id="KW-1185">Reference proteome</keyword>
<protein>
    <submittedName>
        <fullName evidence="2">Uncharacterized protein</fullName>
    </submittedName>
</protein>
<proteinExistence type="predicted"/>
<name>A0ABS8UVJ2_DATST</name>
<sequence length="57" mass="6266">VSDNHYSRNNPFGEVDVAQPDDKPSPIPSSLDSPALRVTENLMDHQMNDGPSLLLSF</sequence>
<evidence type="ECO:0000313" key="2">
    <source>
        <dbReference type="EMBL" id="MCD9638840.1"/>
    </source>
</evidence>
<evidence type="ECO:0000256" key="1">
    <source>
        <dbReference type="SAM" id="MobiDB-lite"/>
    </source>
</evidence>
<feature type="compositionally biased region" description="Polar residues" evidence="1">
    <location>
        <begin position="1"/>
        <end position="10"/>
    </location>
</feature>
<feature type="region of interest" description="Disordered" evidence="1">
    <location>
        <begin position="1"/>
        <end position="33"/>
    </location>
</feature>
<evidence type="ECO:0000313" key="3">
    <source>
        <dbReference type="Proteomes" id="UP000823775"/>
    </source>
</evidence>
<accession>A0ABS8UVJ2</accession>
<organism evidence="2 3">
    <name type="scientific">Datura stramonium</name>
    <name type="common">Jimsonweed</name>
    <name type="synonym">Common thornapple</name>
    <dbReference type="NCBI Taxonomy" id="4076"/>
    <lineage>
        <taxon>Eukaryota</taxon>
        <taxon>Viridiplantae</taxon>
        <taxon>Streptophyta</taxon>
        <taxon>Embryophyta</taxon>
        <taxon>Tracheophyta</taxon>
        <taxon>Spermatophyta</taxon>
        <taxon>Magnoliopsida</taxon>
        <taxon>eudicotyledons</taxon>
        <taxon>Gunneridae</taxon>
        <taxon>Pentapetalae</taxon>
        <taxon>asterids</taxon>
        <taxon>lamiids</taxon>
        <taxon>Solanales</taxon>
        <taxon>Solanaceae</taxon>
        <taxon>Solanoideae</taxon>
        <taxon>Datureae</taxon>
        <taxon>Datura</taxon>
    </lineage>
</organism>
<feature type="non-terminal residue" evidence="2">
    <location>
        <position position="57"/>
    </location>
</feature>
<dbReference type="Proteomes" id="UP000823775">
    <property type="component" value="Unassembled WGS sequence"/>
</dbReference>